<keyword evidence="8" id="KW-1185">Reference proteome</keyword>
<keyword evidence="1" id="KW-0805">Transcription regulation</keyword>
<dbReference type="PRINTS" id="PR00034">
    <property type="entry name" value="HTHCRP"/>
</dbReference>
<evidence type="ECO:0000313" key="7">
    <source>
        <dbReference type="EMBL" id="MFC4102613.1"/>
    </source>
</evidence>
<dbReference type="Pfam" id="PF13545">
    <property type="entry name" value="HTH_Crp_2"/>
    <property type="match status" value="1"/>
</dbReference>
<evidence type="ECO:0000259" key="5">
    <source>
        <dbReference type="PROSITE" id="PS50042"/>
    </source>
</evidence>
<dbReference type="EMBL" id="JBHSAM010000034">
    <property type="protein sequence ID" value="MFC4102613.1"/>
    <property type="molecule type" value="Genomic_DNA"/>
</dbReference>
<dbReference type="InterPro" id="IPR018335">
    <property type="entry name" value="Tscrpt_reg_HTH_Crp-type_CS"/>
</dbReference>
<feature type="domain" description="HTH crp-type" evidence="6">
    <location>
        <begin position="146"/>
        <end position="219"/>
    </location>
</feature>
<dbReference type="SUPFAM" id="SSF46785">
    <property type="entry name" value="Winged helix' DNA-binding domain"/>
    <property type="match status" value="1"/>
</dbReference>
<comment type="caution">
    <text evidence="7">The sequence shown here is derived from an EMBL/GenBank/DDBJ whole genome shotgun (WGS) entry which is preliminary data.</text>
</comment>
<sequence length="227" mass="26274">METVELLQCMPMFRELNQDELFRIGQVVIERRFYKKTYIFHEGESKEAVYFIKEGLVKTFKTDENGHEQIMSFLKRGEMFPHTGLFHNKPYPATAEALLDTVLLAIPVKSFESLLLEAPSMAIKIMNVMSDKIQELQGKVQELTGQDVQDRGHSFILKLAEYYGTVKGDEIHIPLPMTHQDIANVIGTTRETVTRLLNQLRKARILDADRRGFVIHNPEGLRNWKKR</sequence>
<evidence type="ECO:0000256" key="4">
    <source>
        <dbReference type="ARBA" id="ARBA00023163"/>
    </source>
</evidence>
<dbReference type="InterPro" id="IPR000595">
    <property type="entry name" value="cNMP-bd_dom"/>
</dbReference>
<dbReference type="PROSITE" id="PS00042">
    <property type="entry name" value="HTH_CRP_1"/>
    <property type="match status" value="1"/>
</dbReference>
<evidence type="ECO:0000256" key="2">
    <source>
        <dbReference type="ARBA" id="ARBA00023125"/>
    </source>
</evidence>
<dbReference type="CDD" id="cd00038">
    <property type="entry name" value="CAP_ED"/>
    <property type="match status" value="1"/>
</dbReference>
<keyword evidence="3" id="KW-0010">Activator</keyword>
<dbReference type="InterPro" id="IPR036388">
    <property type="entry name" value="WH-like_DNA-bd_sf"/>
</dbReference>
<dbReference type="Proteomes" id="UP001595715">
    <property type="component" value="Unassembled WGS sequence"/>
</dbReference>
<dbReference type="PROSITE" id="PS51063">
    <property type="entry name" value="HTH_CRP_2"/>
    <property type="match status" value="1"/>
</dbReference>
<dbReference type="Gene3D" id="2.60.120.10">
    <property type="entry name" value="Jelly Rolls"/>
    <property type="match status" value="1"/>
</dbReference>
<name>A0ABV8K9E3_9BACL</name>
<gene>
    <name evidence="7" type="ORF">ACFOZ8_23610</name>
</gene>
<reference evidence="8" key="1">
    <citation type="journal article" date="2019" name="Int. J. Syst. Evol. Microbiol.">
        <title>The Global Catalogue of Microorganisms (GCM) 10K type strain sequencing project: providing services to taxonomists for standard genome sequencing and annotation.</title>
        <authorList>
            <consortium name="The Broad Institute Genomics Platform"/>
            <consortium name="The Broad Institute Genome Sequencing Center for Infectious Disease"/>
            <person name="Wu L."/>
            <person name="Ma J."/>
        </authorList>
    </citation>
    <scope>NUCLEOTIDE SEQUENCE [LARGE SCALE GENOMIC DNA]</scope>
    <source>
        <strain evidence="8">IBRC-M 10987</strain>
    </source>
</reference>
<feature type="domain" description="Cyclic nucleotide-binding" evidence="5">
    <location>
        <begin position="12"/>
        <end position="132"/>
    </location>
</feature>
<dbReference type="SMART" id="SM00419">
    <property type="entry name" value="HTH_CRP"/>
    <property type="match status" value="1"/>
</dbReference>
<accession>A0ABV8K9E3</accession>
<dbReference type="InterPro" id="IPR012318">
    <property type="entry name" value="HTH_CRP"/>
</dbReference>
<organism evidence="7 8">
    <name type="scientific">Paenibacillus xanthanilyticus</name>
    <dbReference type="NCBI Taxonomy" id="1783531"/>
    <lineage>
        <taxon>Bacteria</taxon>
        <taxon>Bacillati</taxon>
        <taxon>Bacillota</taxon>
        <taxon>Bacilli</taxon>
        <taxon>Bacillales</taxon>
        <taxon>Paenibacillaceae</taxon>
        <taxon>Paenibacillus</taxon>
    </lineage>
</organism>
<keyword evidence="2" id="KW-0238">DNA-binding</keyword>
<evidence type="ECO:0000256" key="3">
    <source>
        <dbReference type="ARBA" id="ARBA00023159"/>
    </source>
</evidence>
<evidence type="ECO:0000259" key="6">
    <source>
        <dbReference type="PROSITE" id="PS51063"/>
    </source>
</evidence>
<dbReference type="PANTHER" id="PTHR24567:SF26">
    <property type="entry name" value="REGULATORY PROTEIN YEIL"/>
    <property type="match status" value="1"/>
</dbReference>
<protein>
    <submittedName>
        <fullName evidence="7">Crp/Fnr family transcriptional regulator</fullName>
    </submittedName>
</protein>
<dbReference type="InterPro" id="IPR050397">
    <property type="entry name" value="Env_Response_Regulators"/>
</dbReference>
<dbReference type="CDD" id="cd00092">
    <property type="entry name" value="HTH_CRP"/>
    <property type="match status" value="1"/>
</dbReference>
<dbReference type="SMART" id="SM00100">
    <property type="entry name" value="cNMP"/>
    <property type="match status" value="1"/>
</dbReference>
<dbReference type="SUPFAM" id="SSF51206">
    <property type="entry name" value="cAMP-binding domain-like"/>
    <property type="match status" value="1"/>
</dbReference>
<dbReference type="Gene3D" id="1.10.10.10">
    <property type="entry name" value="Winged helix-like DNA-binding domain superfamily/Winged helix DNA-binding domain"/>
    <property type="match status" value="1"/>
</dbReference>
<dbReference type="InterPro" id="IPR018490">
    <property type="entry name" value="cNMP-bd_dom_sf"/>
</dbReference>
<evidence type="ECO:0000256" key="1">
    <source>
        <dbReference type="ARBA" id="ARBA00023015"/>
    </source>
</evidence>
<dbReference type="PROSITE" id="PS50042">
    <property type="entry name" value="CNMP_BINDING_3"/>
    <property type="match status" value="1"/>
</dbReference>
<keyword evidence="4" id="KW-0804">Transcription</keyword>
<dbReference type="PANTHER" id="PTHR24567">
    <property type="entry name" value="CRP FAMILY TRANSCRIPTIONAL REGULATORY PROTEIN"/>
    <property type="match status" value="1"/>
</dbReference>
<proteinExistence type="predicted"/>
<dbReference type="RefSeq" id="WP_377721233.1">
    <property type="nucleotide sequence ID" value="NZ_JBHSAM010000034.1"/>
</dbReference>
<dbReference type="InterPro" id="IPR014710">
    <property type="entry name" value="RmlC-like_jellyroll"/>
</dbReference>
<dbReference type="Pfam" id="PF00027">
    <property type="entry name" value="cNMP_binding"/>
    <property type="match status" value="1"/>
</dbReference>
<evidence type="ECO:0000313" key="8">
    <source>
        <dbReference type="Proteomes" id="UP001595715"/>
    </source>
</evidence>
<dbReference type="InterPro" id="IPR036390">
    <property type="entry name" value="WH_DNA-bd_sf"/>
</dbReference>